<dbReference type="Proteomes" id="UP001589670">
    <property type="component" value="Unassembled WGS sequence"/>
</dbReference>
<evidence type="ECO:0000259" key="2">
    <source>
        <dbReference type="SMART" id="SM00528"/>
    </source>
</evidence>
<evidence type="ECO:0000313" key="3">
    <source>
        <dbReference type="EMBL" id="MFB9150454.1"/>
    </source>
</evidence>
<gene>
    <name evidence="3" type="ORF">ACFFU4_11920</name>
</gene>
<evidence type="ECO:0000313" key="4">
    <source>
        <dbReference type="Proteomes" id="UP001589670"/>
    </source>
</evidence>
<dbReference type="SUPFAM" id="SSF81273">
    <property type="entry name" value="H-NS histone-like proteins"/>
    <property type="match status" value="1"/>
</dbReference>
<reference evidence="3 4" key="1">
    <citation type="submission" date="2024-09" db="EMBL/GenBank/DDBJ databases">
        <authorList>
            <person name="Sun Q."/>
            <person name="Mori K."/>
        </authorList>
    </citation>
    <scope>NUCLEOTIDE SEQUENCE [LARGE SCALE GENOMIC DNA]</scope>
    <source>
        <strain evidence="3 4">CECT 9424</strain>
    </source>
</reference>
<name>A0ABV5I190_9RHOB</name>
<sequence length="106" mass="11872">MANPDLNALSLKELRQLQKDVTRAIESFEERQKAEARAKLEAMAHELGYSLSELAPSSKSGGKVPKYCHPEDPRLTWTGRGRKPRWFTEAIAAGHDPDDMLIAKRG</sequence>
<feature type="domain" description="DNA-binding protein H-NS-like C-terminal" evidence="2">
    <location>
        <begin position="57"/>
        <end position="102"/>
    </location>
</feature>
<dbReference type="InterPro" id="IPR037150">
    <property type="entry name" value="H-NS_C_dom_sf"/>
</dbReference>
<dbReference type="EMBL" id="JBHMEC010000017">
    <property type="protein sequence ID" value="MFB9150454.1"/>
    <property type="molecule type" value="Genomic_DNA"/>
</dbReference>
<protein>
    <submittedName>
        <fullName evidence="3">H-NS family nucleoid-associated regulatory protein</fullName>
    </submittedName>
</protein>
<dbReference type="RefSeq" id="WP_377069992.1">
    <property type="nucleotide sequence ID" value="NZ_JBHMEC010000017.1"/>
</dbReference>
<accession>A0ABV5I190</accession>
<dbReference type="SMART" id="SM00528">
    <property type="entry name" value="HNS"/>
    <property type="match status" value="1"/>
</dbReference>
<evidence type="ECO:0000256" key="1">
    <source>
        <dbReference type="SAM" id="MobiDB-lite"/>
    </source>
</evidence>
<keyword evidence="4" id="KW-1185">Reference proteome</keyword>
<feature type="region of interest" description="Disordered" evidence="1">
    <location>
        <begin position="54"/>
        <end position="75"/>
    </location>
</feature>
<comment type="caution">
    <text evidence="3">The sequence shown here is derived from an EMBL/GenBank/DDBJ whole genome shotgun (WGS) entry which is preliminary data.</text>
</comment>
<dbReference type="InterPro" id="IPR027444">
    <property type="entry name" value="H-NS_C_dom"/>
</dbReference>
<dbReference type="Pfam" id="PF00816">
    <property type="entry name" value="Histone_HNS"/>
    <property type="match status" value="1"/>
</dbReference>
<dbReference type="Gene3D" id="4.10.430.10">
    <property type="entry name" value="Histone-like protein H-NS, C-terminal domain"/>
    <property type="match status" value="1"/>
</dbReference>
<proteinExistence type="predicted"/>
<organism evidence="3 4">
    <name type="scientific">Roseovarius ramblicola</name>
    <dbReference type="NCBI Taxonomy" id="2022336"/>
    <lineage>
        <taxon>Bacteria</taxon>
        <taxon>Pseudomonadati</taxon>
        <taxon>Pseudomonadota</taxon>
        <taxon>Alphaproteobacteria</taxon>
        <taxon>Rhodobacterales</taxon>
        <taxon>Roseobacteraceae</taxon>
        <taxon>Roseovarius</taxon>
    </lineage>
</organism>